<dbReference type="AlphaFoldDB" id="A0A8X7BV13"/>
<gene>
    <name evidence="1" type="ORF">TNIN_216491</name>
</gene>
<proteinExistence type="predicted"/>
<name>A0A8X7BV13_9ARAC</name>
<reference evidence="1" key="1">
    <citation type="submission" date="2020-08" db="EMBL/GenBank/DDBJ databases">
        <title>Multicomponent nature underlies the extraordinary mechanical properties of spider dragline silk.</title>
        <authorList>
            <person name="Kono N."/>
            <person name="Nakamura H."/>
            <person name="Mori M."/>
            <person name="Yoshida Y."/>
            <person name="Ohtoshi R."/>
            <person name="Malay A.D."/>
            <person name="Moran D.A.P."/>
            <person name="Tomita M."/>
            <person name="Numata K."/>
            <person name="Arakawa K."/>
        </authorList>
    </citation>
    <scope>NUCLEOTIDE SEQUENCE</scope>
</reference>
<evidence type="ECO:0000313" key="1">
    <source>
        <dbReference type="EMBL" id="GFY43024.1"/>
    </source>
</evidence>
<dbReference type="OrthoDB" id="6438020at2759"/>
<dbReference type="Proteomes" id="UP000886998">
    <property type="component" value="Unassembled WGS sequence"/>
</dbReference>
<keyword evidence="2" id="KW-1185">Reference proteome</keyword>
<comment type="caution">
    <text evidence="1">The sequence shown here is derived from an EMBL/GenBank/DDBJ whole genome shotgun (WGS) entry which is preliminary data.</text>
</comment>
<accession>A0A8X7BV13</accession>
<protein>
    <submittedName>
        <fullName evidence="1">Uncharacterized protein</fullName>
    </submittedName>
</protein>
<dbReference type="EMBL" id="BMAV01003431">
    <property type="protein sequence ID" value="GFY43024.1"/>
    <property type="molecule type" value="Genomic_DNA"/>
</dbReference>
<organism evidence="1 2">
    <name type="scientific">Trichonephila inaurata madagascariensis</name>
    <dbReference type="NCBI Taxonomy" id="2747483"/>
    <lineage>
        <taxon>Eukaryota</taxon>
        <taxon>Metazoa</taxon>
        <taxon>Ecdysozoa</taxon>
        <taxon>Arthropoda</taxon>
        <taxon>Chelicerata</taxon>
        <taxon>Arachnida</taxon>
        <taxon>Araneae</taxon>
        <taxon>Araneomorphae</taxon>
        <taxon>Entelegynae</taxon>
        <taxon>Araneoidea</taxon>
        <taxon>Nephilidae</taxon>
        <taxon>Trichonephila</taxon>
        <taxon>Trichonephila inaurata</taxon>
    </lineage>
</organism>
<evidence type="ECO:0000313" key="2">
    <source>
        <dbReference type="Proteomes" id="UP000886998"/>
    </source>
</evidence>
<sequence>MSITAPRQRNRRHFHNAIRAQPTGFSDPYYPPCPAYRFLHKHDVMCARKGGSAHPIPVICARLPELKVAVGCRSLFQGRIRRFRGRAVQSV</sequence>